<feature type="compositionally biased region" description="Basic and acidic residues" evidence="1">
    <location>
        <begin position="146"/>
        <end position="155"/>
    </location>
</feature>
<evidence type="ECO:0000313" key="3">
    <source>
        <dbReference type="Proteomes" id="UP001174909"/>
    </source>
</evidence>
<dbReference type="SUPFAM" id="SSF48452">
    <property type="entry name" value="TPR-like"/>
    <property type="match status" value="1"/>
</dbReference>
<accession>A0AA35WPV3</accession>
<keyword evidence="3" id="KW-1185">Reference proteome</keyword>
<evidence type="ECO:0000313" key="2">
    <source>
        <dbReference type="EMBL" id="CAI8022285.1"/>
    </source>
</evidence>
<organism evidence="2 3">
    <name type="scientific">Geodia barretti</name>
    <name type="common">Barrett's horny sponge</name>
    <dbReference type="NCBI Taxonomy" id="519541"/>
    <lineage>
        <taxon>Eukaryota</taxon>
        <taxon>Metazoa</taxon>
        <taxon>Porifera</taxon>
        <taxon>Demospongiae</taxon>
        <taxon>Heteroscleromorpha</taxon>
        <taxon>Tetractinellida</taxon>
        <taxon>Astrophorina</taxon>
        <taxon>Geodiidae</taxon>
        <taxon>Geodia</taxon>
    </lineage>
</organism>
<feature type="compositionally biased region" description="Polar residues" evidence="1">
    <location>
        <begin position="204"/>
        <end position="213"/>
    </location>
</feature>
<name>A0AA35WPV3_GEOBA</name>
<evidence type="ECO:0008006" key="4">
    <source>
        <dbReference type="Google" id="ProtNLM"/>
    </source>
</evidence>
<dbReference type="InterPro" id="IPR011990">
    <property type="entry name" value="TPR-like_helical_dom_sf"/>
</dbReference>
<gene>
    <name evidence="2" type="ORF">GBAR_LOCUS13105</name>
</gene>
<proteinExistence type="predicted"/>
<dbReference type="AlphaFoldDB" id="A0AA35WPV3"/>
<sequence>MADVYERYHDPDTNPLLDKAIAAYQVPVEMKPDDPIGYRQVANLLNKYGRFDETMEWLGRARDVNPANPEGYYLIATYYWDKVYRDPDLTERERREFIDLGIEQLDLALERNDEYVDALVYKNLLLRELAKVDPPQRVGSRCRGRRIPEPSDRYPRSAGGGSGRSRCCRCGSRRAALDSGASIEFRPPSAARFGRGRRGFFDSNPGTNLQEAGSSRRFGEISPTQLGRLRR</sequence>
<reference evidence="2" key="1">
    <citation type="submission" date="2023-03" db="EMBL/GenBank/DDBJ databases">
        <authorList>
            <person name="Steffen K."/>
            <person name="Cardenas P."/>
        </authorList>
    </citation>
    <scope>NUCLEOTIDE SEQUENCE</scope>
</reference>
<protein>
    <recommendedName>
        <fullName evidence="4">Tetratricopeptide repeat protein</fullName>
    </recommendedName>
</protein>
<dbReference type="Proteomes" id="UP001174909">
    <property type="component" value="Unassembled WGS sequence"/>
</dbReference>
<comment type="caution">
    <text evidence="2">The sequence shown here is derived from an EMBL/GenBank/DDBJ whole genome shotgun (WGS) entry which is preliminary data.</text>
</comment>
<feature type="region of interest" description="Disordered" evidence="1">
    <location>
        <begin position="188"/>
        <end position="231"/>
    </location>
</feature>
<dbReference type="EMBL" id="CASHTH010001945">
    <property type="protein sequence ID" value="CAI8022285.1"/>
    <property type="molecule type" value="Genomic_DNA"/>
</dbReference>
<dbReference type="Gene3D" id="1.25.40.10">
    <property type="entry name" value="Tetratricopeptide repeat domain"/>
    <property type="match status" value="1"/>
</dbReference>
<feature type="region of interest" description="Disordered" evidence="1">
    <location>
        <begin position="136"/>
        <end position="167"/>
    </location>
</feature>
<evidence type="ECO:0000256" key="1">
    <source>
        <dbReference type="SAM" id="MobiDB-lite"/>
    </source>
</evidence>